<feature type="transmembrane region" description="Helical" evidence="10">
    <location>
        <begin position="287"/>
        <end position="312"/>
    </location>
</feature>
<keyword evidence="13" id="KW-1185">Reference proteome</keyword>
<evidence type="ECO:0000256" key="6">
    <source>
        <dbReference type="ARBA" id="ARBA00022989"/>
    </source>
</evidence>
<feature type="transmembrane region" description="Helical" evidence="10">
    <location>
        <begin position="381"/>
        <end position="401"/>
    </location>
</feature>
<dbReference type="InterPro" id="IPR052157">
    <property type="entry name" value="BCAA_transport_permease"/>
</dbReference>
<evidence type="ECO:0000256" key="2">
    <source>
        <dbReference type="ARBA" id="ARBA00022448"/>
    </source>
</evidence>
<evidence type="ECO:0000313" key="13">
    <source>
        <dbReference type="Proteomes" id="UP000321181"/>
    </source>
</evidence>
<evidence type="ECO:0008006" key="14">
    <source>
        <dbReference type="Google" id="ProtNLM"/>
    </source>
</evidence>
<evidence type="ECO:0000256" key="9">
    <source>
        <dbReference type="SAM" id="MobiDB-lite"/>
    </source>
</evidence>
<dbReference type="InterPro" id="IPR001851">
    <property type="entry name" value="ABC_transp_permease"/>
</dbReference>
<sequence length="481" mass="48353">MRPPATMDRSRAARQGLLALLLALLACLPLVLGSASPAGATTTPCAADPETACINGTLRTAAGAPAVGVTLTVEGPAGASTVTSGPDGRWSAAVTEAGDYTVTLQEESLPAGETLRDPANNPRTVTVELGSSGAALFPLGTPTAGGSGGSGGSGPAATPAPGDSSADPEGAEPGVDTTATGSSSGGSITWGRVAQQATAGLVFGSLLALASIGLSLIFGTTGLSNFAHGEQVTLGGILAYVGVQTLHLPLLVAGALAVALAGLSGYVQDRFLWHPLRRRRVGMTQQLIVTIGLAIALQYTYQFFFGASSLRIVTTSPETVRLGPVFLTQQSVISMVIAALVLGGVAYFLVGTRTGRATRAVSDNPALAAASGISVDRIIRLVWTVGAALAGLGGVLMGLYLNATAWNMGGTLLLLMFAAVTLGGLGTAFGALVGSLVIGLVVEMSNLVIPSDMRYAGALVILIVILLFRPQGILGRAERIG</sequence>
<dbReference type="GO" id="GO:0005886">
    <property type="term" value="C:plasma membrane"/>
    <property type="evidence" value="ECO:0007669"/>
    <property type="project" value="UniProtKB-SubCell"/>
</dbReference>
<dbReference type="PANTHER" id="PTHR11795">
    <property type="entry name" value="BRANCHED-CHAIN AMINO ACID TRANSPORT SYSTEM PERMEASE PROTEIN LIVH"/>
    <property type="match status" value="1"/>
</dbReference>
<keyword evidence="6 10" id="KW-1133">Transmembrane helix</keyword>
<evidence type="ECO:0000256" key="1">
    <source>
        <dbReference type="ARBA" id="ARBA00004651"/>
    </source>
</evidence>
<keyword evidence="11" id="KW-0732">Signal</keyword>
<evidence type="ECO:0000256" key="3">
    <source>
        <dbReference type="ARBA" id="ARBA00022475"/>
    </source>
</evidence>
<feature type="region of interest" description="Disordered" evidence="9">
    <location>
        <begin position="136"/>
        <end position="186"/>
    </location>
</feature>
<dbReference type="SUPFAM" id="SSF49452">
    <property type="entry name" value="Starch-binding domain-like"/>
    <property type="match status" value="1"/>
</dbReference>
<evidence type="ECO:0000256" key="5">
    <source>
        <dbReference type="ARBA" id="ARBA00022970"/>
    </source>
</evidence>
<dbReference type="GO" id="GO:0030246">
    <property type="term" value="F:carbohydrate binding"/>
    <property type="evidence" value="ECO:0007669"/>
    <property type="project" value="InterPro"/>
</dbReference>
<keyword evidence="4 10" id="KW-0812">Transmembrane</keyword>
<organism evidence="12 13">
    <name type="scientific">Cellulomonas aerilata</name>
    <dbReference type="NCBI Taxonomy" id="515326"/>
    <lineage>
        <taxon>Bacteria</taxon>
        <taxon>Bacillati</taxon>
        <taxon>Actinomycetota</taxon>
        <taxon>Actinomycetes</taxon>
        <taxon>Micrococcales</taxon>
        <taxon>Cellulomonadaceae</taxon>
        <taxon>Cellulomonas</taxon>
    </lineage>
</organism>
<feature type="compositionally biased region" description="Low complexity" evidence="9">
    <location>
        <begin position="155"/>
        <end position="168"/>
    </location>
</feature>
<evidence type="ECO:0000256" key="10">
    <source>
        <dbReference type="SAM" id="Phobius"/>
    </source>
</evidence>
<dbReference type="InterPro" id="IPR013784">
    <property type="entry name" value="Carb-bd-like_fold"/>
</dbReference>
<dbReference type="AlphaFoldDB" id="A0A512DG96"/>
<feature type="transmembrane region" description="Helical" evidence="10">
    <location>
        <begin position="413"/>
        <end position="442"/>
    </location>
</feature>
<dbReference type="Pfam" id="PF02653">
    <property type="entry name" value="BPD_transp_2"/>
    <property type="match status" value="1"/>
</dbReference>
<evidence type="ECO:0000256" key="8">
    <source>
        <dbReference type="ARBA" id="ARBA00037998"/>
    </source>
</evidence>
<comment type="subcellular location">
    <subcellularLocation>
        <location evidence="1">Cell membrane</location>
        <topology evidence="1">Multi-pass membrane protein</topology>
    </subcellularLocation>
</comment>
<feature type="compositionally biased region" description="Low complexity" evidence="9">
    <location>
        <begin position="177"/>
        <end position="186"/>
    </location>
</feature>
<dbReference type="CDD" id="cd06582">
    <property type="entry name" value="TM_PBP1_LivH_like"/>
    <property type="match status" value="1"/>
</dbReference>
<dbReference type="GO" id="GO:0022857">
    <property type="term" value="F:transmembrane transporter activity"/>
    <property type="evidence" value="ECO:0007669"/>
    <property type="project" value="InterPro"/>
</dbReference>
<comment type="caution">
    <text evidence="12">The sequence shown here is derived from an EMBL/GenBank/DDBJ whole genome shotgun (WGS) entry which is preliminary data.</text>
</comment>
<keyword evidence="7 10" id="KW-0472">Membrane</keyword>
<proteinExistence type="inferred from homology"/>
<keyword evidence="5" id="KW-0029">Amino-acid transport</keyword>
<gene>
    <name evidence="12" type="ORF">CAE01nite_29350</name>
</gene>
<name>A0A512DG96_9CELL</name>
<evidence type="ECO:0000256" key="11">
    <source>
        <dbReference type="SAM" id="SignalP"/>
    </source>
</evidence>
<feature type="transmembrane region" description="Helical" evidence="10">
    <location>
        <begin position="454"/>
        <end position="474"/>
    </location>
</feature>
<evidence type="ECO:0000256" key="4">
    <source>
        <dbReference type="ARBA" id="ARBA00022692"/>
    </source>
</evidence>
<feature type="transmembrane region" description="Helical" evidence="10">
    <location>
        <begin position="332"/>
        <end position="350"/>
    </location>
</feature>
<keyword evidence="3" id="KW-1003">Cell membrane</keyword>
<feature type="compositionally biased region" description="Gly residues" evidence="9">
    <location>
        <begin position="143"/>
        <end position="154"/>
    </location>
</feature>
<evidence type="ECO:0000313" key="12">
    <source>
        <dbReference type="EMBL" id="GEO35210.1"/>
    </source>
</evidence>
<evidence type="ECO:0000256" key="7">
    <source>
        <dbReference type="ARBA" id="ARBA00023136"/>
    </source>
</evidence>
<dbReference type="PANTHER" id="PTHR11795:SF445">
    <property type="entry name" value="AMINO ACID ABC TRANSPORTER PERMEASE PROTEIN"/>
    <property type="match status" value="1"/>
</dbReference>
<keyword evidence="2" id="KW-0813">Transport</keyword>
<dbReference type="EMBL" id="BJYY01000018">
    <property type="protein sequence ID" value="GEO35210.1"/>
    <property type="molecule type" value="Genomic_DNA"/>
</dbReference>
<feature type="chain" id="PRO_5022208170" description="Branched-chain amino acid ABC transporter permease" evidence="11">
    <location>
        <begin position="41"/>
        <end position="481"/>
    </location>
</feature>
<accession>A0A512DG96</accession>
<dbReference type="GO" id="GO:0006865">
    <property type="term" value="P:amino acid transport"/>
    <property type="evidence" value="ECO:0007669"/>
    <property type="project" value="UniProtKB-KW"/>
</dbReference>
<comment type="similarity">
    <text evidence="8">Belongs to the binding-protein-dependent transport system permease family. LivHM subfamily.</text>
</comment>
<feature type="transmembrane region" description="Helical" evidence="10">
    <location>
        <begin position="246"/>
        <end position="267"/>
    </location>
</feature>
<dbReference type="PROSITE" id="PS51257">
    <property type="entry name" value="PROKAR_LIPOPROTEIN"/>
    <property type="match status" value="1"/>
</dbReference>
<protein>
    <recommendedName>
        <fullName evidence="14">Branched-chain amino acid ABC transporter permease</fullName>
    </recommendedName>
</protein>
<reference evidence="12 13" key="1">
    <citation type="submission" date="2019-07" db="EMBL/GenBank/DDBJ databases">
        <title>Whole genome shotgun sequence of Cellulomonas aerilata NBRC 106308.</title>
        <authorList>
            <person name="Hosoyama A."/>
            <person name="Uohara A."/>
            <person name="Ohji S."/>
            <person name="Ichikawa N."/>
        </authorList>
    </citation>
    <scope>NUCLEOTIDE SEQUENCE [LARGE SCALE GENOMIC DNA]</scope>
    <source>
        <strain evidence="12 13">NBRC 106308</strain>
    </source>
</reference>
<feature type="signal peptide" evidence="11">
    <location>
        <begin position="1"/>
        <end position="40"/>
    </location>
</feature>
<dbReference type="Proteomes" id="UP000321181">
    <property type="component" value="Unassembled WGS sequence"/>
</dbReference>